<dbReference type="GO" id="GO:0050082">
    <property type="term" value="F:maltose phosphorylase activity"/>
    <property type="evidence" value="ECO:0007669"/>
    <property type="project" value="UniProtKB-EC"/>
</dbReference>
<protein>
    <submittedName>
        <fullName evidence="2">Maltose phosphorylase</fullName>
        <ecNumber evidence="2">2.4.1.8</ecNumber>
    </submittedName>
</protein>
<dbReference type="InterPro" id="IPR011013">
    <property type="entry name" value="Gal_mutarotase_sf_dom"/>
</dbReference>
<name>A0A645EQC5_9ZZZZ</name>
<dbReference type="EC" id="2.4.1.8" evidence="2"/>
<organism evidence="2">
    <name type="scientific">bioreactor metagenome</name>
    <dbReference type="NCBI Taxonomy" id="1076179"/>
    <lineage>
        <taxon>unclassified sequences</taxon>
        <taxon>metagenomes</taxon>
        <taxon>ecological metagenomes</taxon>
    </lineage>
</organism>
<dbReference type="Pfam" id="PF03636">
    <property type="entry name" value="Glyco_hydro_65N"/>
    <property type="match status" value="1"/>
</dbReference>
<dbReference type="PANTHER" id="PTHR11051">
    <property type="entry name" value="GLYCOSYL HYDROLASE-RELATED"/>
    <property type="match status" value="1"/>
</dbReference>
<accession>A0A645EQC5</accession>
<proteinExistence type="predicted"/>
<evidence type="ECO:0000259" key="1">
    <source>
        <dbReference type="Pfam" id="PF03636"/>
    </source>
</evidence>
<feature type="domain" description="Glycoside hydrolase family 65 N-terminal" evidence="1">
    <location>
        <begin position="14"/>
        <end position="174"/>
    </location>
</feature>
<dbReference type="AlphaFoldDB" id="A0A645EQC5"/>
<dbReference type="Gene3D" id="2.70.98.40">
    <property type="entry name" value="Glycoside hydrolase, family 65, N-terminal domain"/>
    <property type="match status" value="1"/>
</dbReference>
<keyword evidence="2" id="KW-0808">Transferase</keyword>
<dbReference type="PANTHER" id="PTHR11051:SF14">
    <property type="entry name" value="MALTOSE PHOSPHORYLASE"/>
    <property type="match status" value="1"/>
</dbReference>
<keyword evidence="2" id="KW-0328">Glycosyltransferase</keyword>
<dbReference type="SUPFAM" id="SSF74650">
    <property type="entry name" value="Galactose mutarotase-like"/>
    <property type="match status" value="1"/>
</dbReference>
<dbReference type="InterPro" id="IPR037018">
    <property type="entry name" value="GH65_N"/>
</dbReference>
<dbReference type="InterPro" id="IPR005196">
    <property type="entry name" value="Glyco_hydro_65_N"/>
</dbReference>
<dbReference type="GO" id="GO:0030246">
    <property type="term" value="F:carbohydrate binding"/>
    <property type="evidence" value="ECO:0007669"/>
    <property type="project" value="InterPro"/>
</dbReference>
<dbReference type="EMBL" id="VSSQ01050150">
    <property type="protein sequence ID" value="MPN04221.1"/>
    <property type="molecule type" value="Genomic_DNA"/>
</dbReference>
<gene>
    <name evidence="2" type="primary">malP_13</name>
    <name evidence="2" type="ORF">SDC9_151457</name>
</gene>
<dbReference type="GO" id="GO:0005975">
    <property type="term" value="P:carbohydrate metabolic process"/>
    <property type="evidence" value="ECO:0007669"/>
    <property type="project" value="InterPro"/>
</dbReference>
<sequence length="175" mass="20122">MKRLFDIDPWKIKTNVLDKEEKRLQESLTSIGNGYMGMRGNFEEGYSGDTHEGTYLAGVWYPDKTRVGWWKNGYPEYFGKVINAMNFIAVGILVDGEPLDLAKQPVADFHMELDMRRGVLNRSFIWKSESDAAEIKFTFERFVSISQKELCLVRVTAEVLKGSADLEFHPRLEAM</sequence>
<evidence type="ECO:0000313" key="2">
    <source>
        <dbReference type="EMBL" id="MPN04221.1"/>
    </source>
</evidence>
<dbReference type="GO" id="GO:0004553">
    <property type="term" value="F:hydrolase activity, hydrolyzing O-glycosyl compounds"/>
    <property type="evidence" value="ECO:0007669"/>
    <property type="project" value="TreeGrafter"/>
</dbReference>
<reference evidence="2" key="1">
    <citation type="submission" date="2019-08" db="EMBL/GenBank/DDBJ databases">
        <authorList>
            <person name="Kucharzyk K."/>
            <person name="Murdoch R.W."/>
            <person name="Higgins S."/>
            <person name="Loffler F."/>
        </authorList>
    </citation>
    <scope>NUCLEOTIDE SEQUENCE</scope>
</reference>
<comment type="caution">
    <text evidence="2">The sequence shown here is derived from an EMBL/GenBank/DDBJ whole genome shotgun (WGS) entry which is preliminary data.</text>
</comment>